<dbReference type="Gene3D" id="3.30.390.50">
    <property type="entry name" value="CO dehydrogenase flavoprotein, C-terminal domain"/>
    <property type="match status" value="1"/>
</dbReference>
<dbReference type="SUPFAM" id="SSF55447">
    <property type="entry name" value="CO dehydrogenase flavoprotein C-terminal domain-like"/>
    <property type="match status" value="1"/>
</dbReference>
<dbReference type="SMART" id="SM01092">
    <property type="entry name" value="CO_deh_flav_C"/>
    <property type="match status" value="1"/>
</dbReference>
<dbReference type="InterPro" id="IPR016166">
    <property type="entry name" value="FAD-bd_PCMH"/>
</dbReference>
<dbReference type="Pfam" id="PF00941">
    <property type="entry name" value="FAD_binding_5"/>
    <property type="match status" value="1"/>
</dbReference>
<dbReference type="Pfam" id="PF03450">
    <property type="entry name" value="CO_deh_flav_C"/>
    <property type="match status" value="1"/>
</dbReference>
<dbReference type="InterPro" id="IPR016169">
    <property type="entry name" value="FAD-bd_PCMH_sub2"/>
</dbReference>
<dbReference type="InterPro" id="IPR002346">
    <property type="entry name" value="Mopterin_DH_FAD-bd"/>
</dbReference>
<dbReference type="Proteomes" id="UP000521868">
    <property type="component" value="Unassembled WGS sequence"/>
</dbReference>
<evidence type="ECO:0000256" key="1">
    <source>
        <dbReference type="ARBA" id="ARBA00022630"/>
    </source>
</evidence>
<dbReference type="InterPro" id="IPR036318">
    <property type="entry name" value="FAD-bd_PCMH-like_sf"/>
</dbReference>
<keyword evidence="3" id="KW-0560">Oxidoreductase</keyword>
<evidence type="ECO:0000313" key="6">
    <source>
        <dbReference type="Proteomes" id="UP000521868"/>
    </source>
</evidence>
<dbReference type="Gene3D" id="3.30.465.10">
    <property type="match status" value="1"/>
</dbReference>
<dbReference type="RefSeq" id="WP_168109471.1">
    <property type="nucleotide sequence ID" value="NZ_VTOX01000010.1"/>
</dbReference>
<comment type="caution">
    <text evidence="5">The sequence shown here is derived from an EMBL/GenBank/DDBJ whole genome shotgun (WGS) entry which is preliminary data.</text>
</comment>
<dbReference type="GO" id="GO:0016491">
    <property type="term" value="F:oxidoreductase activity"/>
    <property type="evidence" value="ECO:0007669"/>
    <property type="project" value="UniProtKB-KW"/>
</dbReference>
<reference evidence="5 6" key="1">
    <citation type="journal article" date="2020" name="Nature">
        <title>Bacterial chemolithoautotrophy via manganese oxidation.</title>
        <authorList>
            <person name="Yu H."/>
            <person name="Leadbetter J.R."/>
        </authorList>
    </citation>
    <scope>NUCLEOTIDE SEQUENCE [LARGE SCALE GENOMIC DNA]</scope>
    <source>
        <strain evidence="5 6">RBP-1</strain>
    </source>
</reference>
<dbReference type="PROSITE" id="PS51387">
    <property type="entry name" value="FAD_PCMH"/>
    <property type="match status" value="1"/>
</dbReference>
<dbReference type="InterPro" id="IPR016167">
    <property type="entry name" value="FAD-bd_PCMH_sub1"/>
</dbReference>
<evidence type="ECO:0000259" key="4">
    <source>
        <dbReference type="PROSITE" id="PS51387"/>
    </source>
</evidence>
<dbReference type="PANTHER" id="PTHR42659:SF2">
    <property type="entry name" value="XANTHINE DEHYDROGENASE SUBUNIT C-RELATED"/>
    <property type="match status" value="1"/>
</dbReference>
<evidence type="ECO:0000313" key="5">
    <source>
        <dbReference type="EMBL" id="NKE68343.1"/>
    </source>
</evidence>
<keyword evidence="2" id="KW-0274">FAD</keyword>
<dbReference type="AlphaFoldDB" id="A0A7X6DJV4"/>
<evidence type="ECO:0000256" key="3">
    <source>
        <dbReference type="ARBA" id="ARBA00023002"/>
    </source>
</evidence>
<evidence type="ECO:0000256" key="2">
    <source>
        <dbReference type="ARBA" id="ARBA00022827"/>
    </source>
</evidence>
<gene>
    <name evidence="5" type="ORF">RAMLITH_21220</name>
</gene>
<keyword evidence="1" id="KW-0285">Flavoprotein</keyword>
<name>A0A7X6DJV4_9BURK</name>
<proteinExistence type="predicted"/>
<dbReference type="GO" id="GO:0071949">
    <property type="term" value="F:FAD binding"/>
    <property type="evidence" value="ECO:0007669"/>
    <property type="project" value="InterPro"/>
</dbReference>
<dbReference type="PANTHER" id="PTHR42659">
    <property type="entry name" value="XANTHINE DEHYDROGENASE SUBUNIT C-RELATED"/>
    <property type="match status" value="1"/>
</dbReference>
<dbReference type="SUPFAM" id="SSF56176">
    <property type="entry name" value="FAD-binding/transporter-associated domain-like"/>
    <property type="match status" value="1"/>
</dbReference>
<organism evidence="5 6">
    <name type="scientific">Ramlibacter lithotrophicus</name>
    <dbReference type="NCBI Taxonomy" id="2606681"/>
    <lineage>
        <taxon>Bacteria</taxon>
        <taxon>Pseudomonadati</taxon>
        <taxon>Pseudomonadota</taxon>
        <taxon>Betaproteobacteria</taxon>
        <taxon>Burkholderiales</taxon>
        <taxon>Comamonadaceae</taxon>
        <taxon>Ramlibacter</taxon>
    </lineage>
</organism>
<protein>
    <submittedName>
        <fullName evidence="5">Xanthine dehydrogenase family protein subunit M</fullName>
    </submittedName>
</protein>
<keyword evidence="6" id="KW-1185">Reference proteome</keyword>
<dbReference type="InterPro" id="IPR051312">
    <property type="entry name" value="Diverse_Substr_Oxidored"/>
</dbReference>
<sequence length="288" mass="29798">MRYVAPETLDAALDLLAGAGGTARVLAGGTDLLVHMRAGRVAPTLLVDIKRIPELRSLEPCDGGWRIGAAVTGMELIEHGTFAAAWPGIIDGVRMIGSIQVKGRATLGGNLCNASPAADSVPALIAAGAVVTLAGLAGRRDVPVEQIATGPGRTCLAPGEVLVSFLLPPRPPGSGDAYLRFTPRTEMDIAVVGAGVNLTVDDGGVCRQARVSLGAVAERALLLPEAAAALVGTRVDDAALQRLAEAASAACRPIDDKRGTREFRIRVAGVLARRAAQRALERARRSCR</sequence>
<feature type="domain" description="FAD-binding PCMH-type" evidence="4">
    <location>
        <begin position="1"/>
        <end position="172"/>
    </location>
</feature>
<dbReference type="InterPro" id="IPR036683">
    <property type="entry name" value="CO_DH_flav_C_dom_sf"/>
</dbReference>
<dbReference type="InterPro" id="IPR005107">
    <property type="entry name" value="CO_DH_flav_C"/>
</dbReference>
<accession>A0A7X6DJV4</accession>
<dbReference type="EMBL" id="VTOX01000010">
    <property type="protein sequence ID" value="NKE68343.1"/>
    <property type="molecule type" value="Genomic_DNA"/>
</dbReference>
<dbReference type="Gene3D" id="3.30.43.10">
    <property type="entry name" value="Uridine Diphospho-n-acetylenolpyruvylglucosamine Reductase, domain 2"/>
    <property type="match status" value="1"/>
</dbReference>